<dbReference type="InterPro" id="IPR015424">
    <property type="entry name" value="PyrdxlP-dep_Trfase"/>
</dbReference>
<dbReference type="PANTHER" id="PTHR13693:SF100">
    <property type="entry name" value="8-AMINO-7-OXONONANOATE SYNTHASE"/>
    <property type="match status" value="1"/>
</dbReference>
<evidence type="ECO:0000313" key="7">
    <source>
        <dbReference type="Proteomes" id="UP000609879"/>
    </source>
</evidence>
<name>A0ABQ3XYG9_9ACTN</name>
<accession>A0ABQ3XYG9</accession>
<dbReference type="SUPFAM" id="SSF53383">
    <property type="entry name" value="PLP-dependent transferases"/>
    <property type="match status" value="1"/>
</dbReference>
<dbReference type="RefSeq" id="WP_203760709.1">
    <property type="nucleotide sequence ID" value="NZ_BAAABO010000006.1"/>
</dbReference>
<evidence type="ECO:0000256" key="4">
    <source>
        <dbReference type="ARBA" id="ARBA00022898"/>
    </source>
</evidence>
<evidence type="ECO:0000256" key="2">
    <source>
        <dbReference type="ARBA" id="ARBA00013187"/>
    </source>
</evidence>
<keyword evidence="3" id="KW-0808">Transferase</keyword>
<gene>
    <name evidence="6" type="ORF">Ade02nite_14160</name>
</gene>
<dbReference type="EC" id="2.3.1.47" evidence="2"/>
<evidence type="ECO:0000256" key="3">
    <source>
        <dbReference type="ARBA" id="ARBA00022679"/>
    </source>
</evidence>
<dbReference type="PANTHER" id="PTHR13693">
    <property type="entry name" value="CLASS II AMINOTRANSFERASE/8-AMINO-7-OXONONANOATE SYNTHASE"/>
    <property type="match status" value="1"/>
</dbReference>
<keyword evidence="4" id="KW-0663">Pyridoxal phosphate</keyword>
<comment type="cofactor">
    <cofactor evidence="1">
        <name>pyridoxal 5'-phosphate</name>
        <dbReference type="ChEBI" id="CHEBI:597326"/>
    </cofactor>
</comment>
<dbReference type="Proteomes" id="UP000609879">
    <property type="component" value="Unassembled WGS sequence"/>
</dbReference>
<evidence type="ECO:0000313" key="6">
    <source>
        <dbReference type="EMBL" id="GID72775.1"/>
    </source>
</evidence>
<dbReference type="EMBL" id="BOMI01000021">
    <property type="protein sequence ID" value="GID72775.1"/>
    <property type="molecule type" value="Genomic_DNA"/>
</dbReference>
<dbReference type="InterPro" id="IPR015421">
    <property type="entry name" value="PyrdxlP-dep_Trfase_major"/>
</dbReference>
<protein>
    <recommendedName>
        <fullName evidence="2">8-amino-7-oxononanoate synthase</fullName>
        <ecNumber evidence="2">2.3.1.47</ecNumber>
    </recommendedName>
</protein>
<keyword evidence="7" id="KW-1185">Reference proteome</keyword>
<evidence type="ECO:0000256" key="1">
    <source>
        <dbReference type="ARBA" id="ARBA00001933"/>
    </source>
</evidence>
<comment type="catalytic activity">
    <reaction evidence="5">
        <text>6-carboxyhexanoyl-[ACP] + L-alanine + H(+) = (8S)-8-amino-7-oxononanoate + holo-[ACP] + CO2</text>
        <dbReference type="Rhea" id="RHEA:42288"/>
        <dbReference type="Rhea" id="RHEA-COMP:9685"/>
        <dbReference type="Rhea" id="RHEA-COMP:9955"/>
        <dbReference type="ChEBI" id="CHEBI:15378"/>
        <dbReference type="ChEBI" id="CHEBI:16526"/>
        <dbReference type="ChEBI" id="CHEBI:57972"/>
        <dbReference type="ChEBI" id="CHEBI:64479"/>
        <dbReference type="ChEBI" id="CHEBI:78846"/>
        <dbReference type="ChEBI" id="CHEBI:149468"/>
        <dbReference type="EC" id="2.3.1.47"/>
    </reaction>
</comment>
<dbReference type="Gene3D" id="3.90.1150.10">
    <property type="entry name" value="Aspartate Aminotransferase, domain 1"/>
    <property type="match status" value="1"/>
</dbReference>
<comment type="caution">
    <text evidence="6">The sequence shown here is derived from an EMBL/GenBank/DDBJ whole genome shotgun (WGS) entry which is preliminary data.</text>
</comment>
<dbReference type="Gene3D" id="3.40.640.10">
    <property type="entry name" value="Type I PLP-dependent aspartate aminotransferase-like (Major domain)"/>
    <property type="match status" value="1"/>
</dbReference>
<sequence length="355" mass="37649">MTGSGGDFTSSLFLGLRHGSAGLPEWAALTTGVPAALAEREPARRVAAAVAASQRAQAGVAARSALHALMDVLGTLPRRGDVVAIDAAAYPITEWAALRAAARGAVVRRYPHHRPELLRPPRGRRLVVVADGWCAGCGRPAPLPRLRSLAHAGDGVLVVDDSLAFGVLGRRDGPGFGDGTGTPRWWGLGHEGVVWVASLAKAYGAPMAVTTGPRDLVARLAAGGGNRTHSSPPTAADVAAATRALDDPDRNAARRARLLRHTRVIGDVLGLRGPPFPMVSIRSAGPDEARRWWRALRRQGIATVPQRSRCRDDIRLTALLRADHSERDVARLAAALRQAALRQLPPRDELRRAAA</sequence>
<proteinExistence type="predicted"/>
<organism evidence="6 7">
    <name type="scientific">Paractinoplanes deccanensis</name>
    <dbReference type="NCBI Taxonomy" id="113561"/>
    <lineage>
        <taxon>Bacteria</taxon>
        <taxon>Bacillati</taxon>
        <taxon>Actinomycetota</taxon>
        <taxon>Actinomycetes</taxon>
        <taxon>Micromonosporales</taxon>
        <taxon>Micromonosporaceae</taxon>
        <taxon>Paractinoplanes</taxon>
    </lineage>
</organism>
<reference evidence="6 7" key="1">
    <citation type="submission" date="2021-01" db="EMBL/GenBank/DDBJ databases">
        <title>Whole genome shotgun sequence of Actinoplanes deccanensis NBRC 13994.</title>
        <authorList>
            <person name="Komaki H."/>
            <person name="Tamura T."/>
        </authorList>
    </citation>
    <scope>NUCLEOTIDE SEQUENCE [LARGE SCALE GENOMIC DNA]</scope>
    <source>
        <strain evidence="6 7">NBRC 13994</strain>
    </source>
</reference>
<dbReference type="InterPro" id="IPR050087">
    <property type="entry name" value="AON_synthase_class-II"/>
</dbReference>
<dbReference type="InterPro" id="IPR015422">
    <property type="entry name" value="PyrdxlP-dep_Trfase_small"/>
</dbReference>
<evidence type="ECO:0000256" key="5">
    <source>
        <dbReference type="ARBA" id="ARBA00047715"/>
    </source>
</evidence>